<evidence type="ECO:0000256" key="2">
    <source>
        <dbReference type="SAM" id="SignalP"/>
    </source>
</evidence>
<dbReference type="AlphaFoldDB" id="C2ENH8"/>
<name>C2ENH8_9LACO</name>
<protein>
    <submittedName>
        <fullName evidence="4">Feruloyl esterase</fullName>
    </submittedName>
</protein>
<dbReference type="InterPro" id="IPR022742">
    <property type="entry name" value="Hydrolase_4"/>
</dbReference>
<gene>
    <name evidence="4" type="primary">cinI</name>
    <name evidence="4" type="ORF">HMPREF0548_1224</name>
</gene>
<accession>C2ENH8</accession>
<keyword evidence="5" id="KW-1185">Reference proteome</keyword>
<reference evidence="4 5" key="1">
    <citation type="submission" date="2009-01" db="EMBL/GenBank/DDBJ databases">
        <authorList>
            <person name="Qin X."/>
            <person name="Bachman B."/>
            <person name="Battles P."/>
            <person name="Bell A."/>
            <person name="Bess C."/>
            <person name="Bickham C."/>
            <person name="Chaboub L."/>
            <person name="Chen D."/>
            <person name="Coyle M."/>
            <person name="Deiros D.R."/>
            <person name="Dinh H."/>
            <person name="Forbes L."/>
            <person name="Fowler G."/>
            <person name="Francisco L."/>
            <person name="Fu Q."/>
            <person name="Gubbala S."/>
            <person name="Hale W."/>
            <person name="Han Y."/>
            <person name="Hemphill L."/>
            <person name="Highlander S.K."/>
            <person name="Hirani K."/>
            <person name="Hogues M."/>
            <person name="Jackson L."/>
            <person name="Jakkamsetti A."/>
            <person name="Javaid M."/>
            <person name="Jiang H."/>
            <person name="Korchina V."/>
            <person name="Kovar C."/>
            <person name="Lara F."/>
            <person name="Lee S."/>
            <person name="Mata R."/>
            <person name="Mathew T."/>
            <person name="Moen C."/>
            <person name="Morales K."/>
            <person name="Munidasa M."/>
            <person name="Nazareth L."/>
            <person name="Ngo R."/>
            <person name="Nguyen L."/>
            <person name="Okwuonu G."/>
            <person name="Ongeri F."/>
            <person name="Patil S."/>
            <person name="Petrosino J."/>
            <person name="Pham C."/>
            <person name="Pham P."/>
            <person name="Pu L.-L."/>
            <person name="Puazo M."/>
            <person name="Raj R."/>
            <person name="Reid J."/>
            <person name="Rouhana J."/>
            <person name="Saada N."/>
            <person name="Shang Y."/>
            <person name="Simmons D."/>
            <person name="Thornton R."/>
            <person name="Warren J."/>
            <person name="Weissenberger G."/>
            <person name="Zhang J."/>
            <person name="Zhang L."/>
            <person name="Zhou C."/>
            <person name="Zhu D."/>
            <person name="Muzny D."/>
            <person name="Worley K."/>
            <person name="Gibbs R."/>
        </authorList>
    </citation>
    <scope>NUCLEOTIDE SEQUENCE [LARGE SCALE GENOMIC DNA]</scope>
    <source>
        <strain evidence="4 5">DSM 16047</strain>
    </source>
</reference>
<dbReference type="Pfam" id="PF12146">
    <property type="entry name" value="Hydrolase_4"/>
    <property type="match status" value="1"/>
</dbReference>
<dbReference type="PANTHER" id="PTHR22946">
    <property type="entry name" value="DIENELACTONE HYDROLASE DOMAIN-CONTAINING PROTEIN-RELATED"/>
    <property type="match status" value="1"/>
</dbReference>
<evidence type="ECO:0000256" key="1">
    <source>
        <dbReference type="ARBA" id="ARBA00022801"/>
    </source>
</evidence>
<feature type="chain" id="PRO_5009949984" evidence="2">
    <location>
        <begin position="24"/>
        <end position="299"/>
    </location>
</feature>
<comment type="caution">
    <text evidence="4">The sequence shown here is derived from an EMBL/GenBank/DDBJ whole genome shotgun (WGS) entry which is preliminary data.</text>
</comment>
<dbReference type="HOGENOM" id="CLU_048353_1_0_9"/>
<feature type="signal peptide" evidence="2">
    <location>
        <begin position="1"/>
        <end position="23"/>
    </location>
</feature>
<sequence>MKSKKLFACTVIAATSFSTIACANQAETSSAKKTSSSVRINKKVQNHYQIYTKTWHIKNGRETIYGHIHMPKNYKGKMKVAILSHGLGGNYEQMEPYAKNLAHKGYFTFTYDFPGGSIGGQSIGRKSTQMSIFTEERDLLAVIKAVSNRQDVIRNHILLVGASQGGAVSALTASRHSKNIDALVLMYPAFSITANAQRQYKSYNDVPKEVDLFDFSLGKIYFKHLFNMDITQAATKFSGPVLIVHGQQDDIVPIHYSRQAAHNFKYAQFKVLPNAGHDFAGDDRNQAIKYMDNFVNKLK</sequence>
<dbReference type="STRING" id="525365.HMPREF0548_1224"/>
<keyword evidence="1" id="KW-0378">Hydrolase</keyword>
<evidence type="ECO:0000259" key="3">
    <source>
        <dbReference type="Pfam" id="PF12146"/>
    </source>
</evidence>
<dbReference type="RefSeq" id="WP_007125752.1">
    <property type="nucleotide sequence ID" value="NZ_AZFO01000011.1"/>
</dbReference>
<dbReference type="GO" id="GO:0052689">
    <property type="term" value="F:carboxylic ester hydrolase activity"/>
    <property type="evidence" value="ECO:0007669"/>
    <property type="project" value="UniProtKB-ARBA"/>
</dbReference>
<dbReference type="PATRIC" id="fig|525365.8.peg.232"/>
<dbReference type="InterPro" id="IPR029058">
    <property type="entry name" value="AB_hydrolase_fold"/>
</dbReference>
<keyword evidence="2" id="KW-0732">Signal</keyword>
<organism evidence="4 5">
    <name type="scientific">Lactobacillus ultunensis DSM 16047</name>
    <dbReference type="NCBI Taxonomy" id="525365"/>
    <lineage>
        <taxon>Bacteria</taxon>
        <taxon>Bacillati</taxon>
        <taxon>Bacillota</taxon>
        <taxon>Bacilli</taxon>
        <taxon>Lactobacillales</taxon>
        <taxon>Lactobacillaceae</taxon>
        <taxon>Lactobacillus</taxon>
    </lineage>
</organism>
<evidence type="ECO:0000313" key="5">
    <source>
        <dbReference type="Proteomes" id="UP000005583"/>
    </source>
</evidence>
<proteinExistence type="predicted"/>
<dbReference type="SUPFAM" id="SSF53474">
    <property type="entry name" value="alpha/beta-Hydrolases"/>
    <property type="match status" value="1"/>
</dbReference>
<dbReference type="Proteomes" id="UP000005583">
    <property type="component" value="Unassembled WGS sequence"/>
</dbReference>
<feature type="domain" description="Serine aminopeptidase S33" evidence="3">
    <location>
        <begin position="80"/>
        <end position="197"/>
    </location>
</feature>
<dbReference type="PROSITE" id="PS51257">
    <property type="entry name" value="PROKAR_LIPOPROTEIN"/>
    <property type="match status" value="1"/>
</dbReference>
<dbReference type="EMBL" id="ACGU01000055">
    <property type="protein sequence ID" value="EEJ71982.1"/>
    <property type="molecule type" value="Genomic_DNA"/>
</dbReference>
<dbReference type="OrthoDB" id="9780269at2"/>
<dbReference type="eggNOG" id="COG1073">
    <property type="taxonomic scope" value="Bacteria"/>
</dbReference>
<evidence type="ECO:0000313" key="4">
    <source>
        <dbReference type="EMBL" id="EEJ71982.1"/>
    </source>
</evidence>
<dbReference type="PANTHER" id="PTHR22946:SF9">
    <property type="entry name" value="POLYKETIDE TRANSFERASE AF380"/>
    <property type="match status" value="1"/>
</dbReference>
<dbReference type="InterPro" id="IPR050261">
    <property type="entry name" value="FrsA_esterase"/>
</dbReference>
<dbReference type="Gene3D" id="3.40.50.1820">
    <property type="entry name" value="alpha/beta hydrolase"/>
    <property type="match status" value="1"/>
</dbReference>